<keyword evidence="2" id="KW-1185">Reference proteome</keyword>
<proteinExistence type="predicted"/>
<organism evidence="1 2">
    <name type="scientific">Monosporascus ibericus</name>
    <dbReference type="NCBI Taxonomy" id="155417"/>
    <lineage>
        <taxon>Eukaryota</taxon>
        <taxon>Fungi</taxon>
        <taxon>Dikarya</taxon>
        <taxon>Ascomycota</taxon>
        <taxon>Pezizomycotina</taxon>
        <taxon>Sordariomycetes</taxon>
        <taxon>Xylariomycetidae</taxon>
        <taxon>Xylariales</taxon>
        <taxon>Xylariales incertae sedis</taxon>
        <taxon>Monosporascus</taxon>
    </lineage>
</organism>
<name>A0A4Q4T1W3_9PEZI</name>
<dbReference type="InterPro" id="IPR032675">
    <property type="entry name" value="LRR_dom_sf"/>
</dbReference>
<dbReference type="PROSITE" id="PS51450">
    <property type="entry name" value="LRR"/>
    <property type="match status" value="1"/>
</dbReference>
<evidence type="ECO:0000313" key="2">
    <source>
        <dbReference type="Proteomes" id="UP000293360"/>
    </source>
</evidence>
<gene>
    <name evidence="1" type="ORF">DL764_007317</name>
</gene>
<dbReference type="Proteomes" id="UP000293360">
    <property type="component" value="Unassembled WGS sequence"/>
</dbReference>
<sequence>MPASLQLLDIARCPQELTPKLFNSAYFRELVYLDVSYIPGSVKSAVLSSLNSLFLPELRVLKVQGREMDDTTARLLFRAFSHQLWSLNLSENKLTDGIIDDEFLKGCFSSPPSRSNAYFEKEGKLVLPRDIESRTYGPLQFIEESDFSSASTHPERYLADAPFYSMRADEIECQELPNIRANGLGPLQKDTAGAIKCELLDETLSAATATPLPLHSRLHFSGKGLTHLYLNQNRFTSWGIGRLLRSSTDSLEHFECDFCLHAHPVPQNSGKTAWPCVVGLIGSAYLFRPAVSSNLRSLRVHHSLVTQVPTLIAEGLPVAAARRLAENAFYRNIRRAYPQAFTPDMNPRLSSLTLTSVPSRSIGPVIEQLILFLKLMSAQQKAIRDARAVFRGHRQPLLSGLRYLRLEMEPEFSDDLSDRSSGGEVDFDALLDPGNESFSDETLSFFEEESGGVTSRKRSGLSTYGETKNQFNKPELYADFASGHRLKTWPYSGYDAEYISLHEPNLITSSPVEVWIGTGRIGPHAAVNEYMWNLQDPSLRISIGPATPDHVAAGVPPLSYIFYGAWDAILFPKDLQSALRASMSLPFREVATAVKEYRLGTKGTSEHWEGKIELVRTSSF</sequence>
<dbReference type="SUPFAM" id="SSF52047">
    <property type="entry name" value="RNI-like"/>
    <property type="match status" value="1"/>
</dbReference>
<dbReference type="AlphaFoldDB" id="A0A4Q4T1W3"/>
<evidence type="ECO:0000313" key="1">
    <source>
        <dbReference type="EMBL" id="RYO97439.1"/>
    </source>
</evidence>
<dbReference type="InterPro" id="IPR001611">
    <property type="entry name" value="Leu-rich_rpt"/>
</dbReference>
<dbReference type="STRING" id="155417.A0A4Q4T1W3"/>
<dbReference type="EMBL" id="QJNU01000491">
    <property type="protein sequence ID" value="RYO97439.1"/>
    <property type="molecule type" value="Genomic_DNA"/>
</dbReference>
<dbReference type="Gene3D" id="3.80.10.10">
    <property type="entry name" value="Ribonuclease Inhibitor"/>
    <property type="match status" value="1"/>
</dbReference>
<dbReference type="OrthoDB" id="5213490at2759"/>
<comment type="caution">
    <text evidence="1">The sequence shown here is derived from an EMBL/GenBank/DDBJ whole genome shotgun (WGS) entry which is preliminary data.</text>
</comment>
<accession>A0A4Q4T1W3</accession>
<protein>
    <submittedName>
        <fullName evidence="1">Uncharacterized protein</fullName>
    </submittedName>
</protein>
<reference evidence="1 2" key="1">
    <citation type="submission" date="2018-06" db="EMBL/GenBank/DDBJ databases">
        <title>Complete Genomes of Monosporascus.</title>
        <authorList>
            <person name="Robinson A.J."/>
            <person name="Natvig D.O."/>
        </authorList>
    </citation>
    <scope>NUCLEOTIDE SEQUENCE [LARGE SCALE GENOMIC DNA]</scope>
    <source>
        <strain evidence="1 2">CBS 110550</strain>
    </source>
</reference>